<organism evidence="4 5">
    <name type="scientific">Basidiobolus ranarum</name>
    <dbReference type="NCBI Taxonomy" id="34480"/>
    <lineage>
        <taxon>Eukaryota</taxon>
        <taxon>Fungi</taxon>
        <taxon>Fungi incertae sedis</taxon>
        <taxon>Zoopagomycota</taxon>
        <taxon>Entomophthoromycotina</taxon>
        <taxon>Basidiobolomycetes</taxon>
        <taxon>Basidiobolales</taxon>
        <taxon>Basidiobolaceae</taxon>
        <taxon>Basidiobolus</taxon>
    </lineage>
</organism>
<feature type="transmembrane region" description="Helical" evidence="2">
    <location>
        <begin position="145"/>
        <end position="167"/>
    </location>
</feature>
<dbReference type="InterPro" id="IPR050345">
    <property type="entry name" value="Aliph_Amidase/BUP"/>
</dbReference>
<evidence type="ECO:0000259" key="3">
    <source>
        <dbReference type="PROSITE" id="PS50263"/>
    </source>
</evidence>
<dbReference type="InterPro" id="IPR036526">
    <property type="entry name" value="C-N_Hydrolase_sf"/>
</dbReference>
<sequence>MVELFDPEGQVAYQYQKSHPVVTVETDLVAGPKVMPHVDTKYGRLASAICFDMDFISFAHQAGEKEVDLVLQPSWTWGPIGKYHSEIQSFRAVENGLTLLRCSGWSPSTVYDPFHHIYAYKENLGFGSMLSEVPLRRHTKTLYTIIGNSFGWSCFVTMLVYVVVSWIPMNKINKWPGLVQFLKARP</sequence>
<dbReference type="Pfam" id="PF00795">
    <property type="entry name" value="CN_hydrolase"/>
    <property type="match status" value="1"/>
</dbReference>
<evidence type="ECO:0000313" key="4">
    <source>
        <dbReference type="EMBL" id="KAK9693757.1"/>
    </source>
</evidence>
<evidence type="ECO:0000256" key="2">
    <source>
        <dbReference type="SAM" id="Phobius"/>
    </source>
</evidence>
<dbReference type="PANTHER" id="PTHR43674">
    <property type="entry name" value="NITRILASE C965.09-RELATED"/>
    <property type="match status" value="1"/>
</dbReference>
<proteinExistence type="predicted"/>
<comment type="caution">
    <text evidence="4">The sequence shown here is derived from an EMBL/GenBank/DDBJ whole genome shotgun (WGS) entry which is preliminary data.</text>
</comment>
<evidence type="ECO:0000313" key="5">
    <source>
        <dbReference type="Proteomes" id="UP001479436"/>
    </source>
</evidence>
<keyword evidence="1" id="KW-0378">Hydrolase</keyword>
<dbReference type="Proteomes" id="UP001479436">
    <property type="component" value="Unassembled WGS sequence"/>
</dbReference>
<dbReference type="Gene3D" id="3.60.110.10">
    <property type="entry name" value="Carbon-nitrogen hydrolase"/>
    <property type="match status" value="1"/>
</dbReference>
<dbReference type="SUPFAM" id="SSF56317">
    <property type="entry name" value="Carbon-nitrogen hydrolase"/>
    <property type="match status" value="1"/>
</dbReference>
<protein>
    <recommendedName>
        <fullName evidence="3">CN hydrolase domain-containing protein</fullName>
    </recommendedName>
</protein>
<feature type="domain" description="CN hydrolase" evidence="3">
    <location>
        <begin position="1"/>
        <end position="137"/>
    </location>
</feature>
<name>A0ABR2VQD9_9FUNG</name>
<keyword evidence="2" id="KW-0472">Membrane</keyword>
<dbReference type="EMBL" id="JASJQH010008288">
    <property type="protein sequence ID" value="KAK9693757.1"/>
    <property type="molecule type" value="Genomic_DNA"/>
</dbReference>
<dbReference type="InterPro" id="IPR003010">
    <property type="entry name" value="C-N_Hydrolase"/>
</dbReference>
<reference evidence="4 5" key="1">
    <citation type="submission" date="2023-04" db="EMBL/GenBank/DDBJ databases">
        <title>Genome of Basidiobolus ranarum AG-B5.</title>
        <authorList>
            <person name="Stajich J.E."/>
            <person name="Carter-House D."/>
            <person name="Gryganskyi A."/>
        </authorList>
    </citation>
    <scope>NUCLEOTIDE SEQUENCE [LARGE SCALE GENOMIC DNA]</scope>
    <source>
        <strain evidence="4 5">AG-B5</strain>
    </source>
</reference>
<accession>A0ABR2VQD9</accession>
<evidence type="ECO:0000256" key="1">
    <source>
        <dbReference type="ARBA" id="ARBA00022801"/>
    </source>
</evidence>
<dbReference type="PROSITE" id="PS50263">
    <property type="entry name" value="CN_HYDROLASE"/>
    <property type="match status" value="1"/>
</dbReference>
<keyword evidence="2" id="KW-0812">Transmembrane</keyword>
<gene>
    <name evidence="4" type="ORF">K7432_013747</name>
</gene>
<keyword evidence="5" id="KW-1185">Reference proteome</keyword>
<keyword evidence="2" id="KW-1133">Transmembrane helix</keyword>
<dbReference type="PANTHER" id="PTHR43674:SF16">
    <property type="entry name" value="CARBON-NITROGEN FAMILY, PUTATIVE (AFU_ORTHOLOGUE AFUA_5G02350)-RELATED"/>
    <property type="match status" value="1"/>
</dbReference>